<name>A0A382CTF3_9ZZZZ</name>
<dbReference type="EMBL" id="UINC01036058">
    <property type="protein sequence ID" value="SVB29438.1"/>
    <property type="molecule type" value="Genomic_DNA"/>
</dbReference>
<sequence>MKIKLDKFIIVFVLFGFFAVQTTIAQTPNTSPAQEALKGMRSFIGNWEGESDAFGGFEGLKEGGKILWTTRFRWLQSKATVEFTNQTKYKDTGKRFNSGSQIMSLDAATGKLRTIGYGHDGSVYWSNTGSMEIEGKSITLIINEITINKTKSKYTVKFTKESPKILSLQLTDAFVDGKKQKDWKVKLHRITKSPPTTQSAVSADEAEKITEELTQLSIPWGKVPLTKNTDHLKRIWADDFSYIMPDGTVYDKRAFLDFDDNNTYTSSGNTAFKVRVYSKNFAVTTGDMSTAGKDKDGKPFSRKSRFTNVWVRKSGKWQVVAGHASWLE</sequence>
<organism evidence="2">
    <name type="scientific">marine metagenome</name>
    <dbReference type="NCBI Taxonomy" id="408172"/>
    <lineage>
        <taxon>unclassified sequences</taxon>
        <taxon>metagenomes</taxon>
        <taxon>ecological metagenomes</taxon>
    </lineage>
</organism>
<dbReference type="SUPFAM" id="SSF54427">
    <property type="entry name" value="NTF2-like"/>
    <property type="match status" value="1"/>
</dbReference>
<protein>
    <recommendedName>
        <fullName evidence="1">DUF4440 domain-containing protein</fullName>
    </recommendedName>
</protein>
<dbReference type="Gene3D" id="3.10.450.50">
    <property type="match status" value="1"/>
</dbReference>
<dbReference type="AlphaFoldDB" id="A0A382CTF3"/>
<accession>A0A382CTF3</accession>
<dbReference type="Pfam" id="PF14534">
    <property type="entry name" value="DUF4440"/>
    <property type="match status" value="1"/>
</dbReference>
<dbReference type="InterPro" id="IPR027843">
    <property type="entry name" value="DUF4440"/>
</dbReference>
<dbReference type="InterPro" id="IPR032710">
    <property type="entry name" value="NTF2-like_dom_sf"/>
</dbReference>
<reference evidence="2" key="1">
    <citation type="submission" date="2018-05" db="EMBL/GenBank/DDBJ databases">
        <authorList>
            <person name="Lanie J.A."/>
            <person name="Ng W.-L."/>
            <person name="Kazmierczak K.M."/>
            <person name="Andrzejewski T.M."/>
            <person name="Davidsen T.M."/>
            <person name="Wayne K.J."/>
            <person name="Tettelin H."/>
            <person name="Glass J.I."/>
            <person name="Rusch D."/>
            <person name="Podicherti R."/>
            <person name="Tsui H.-C.T."/>
            <person name="Winkler M.E."/>
        </authorList>
    </citation>
    <scope>NUCLEOTIDE SEQUENCE</scope>
</reference>
<evidence type="ECO:0000259" key="1">
    <source>
        <dbReference type="Pfam" id="PF14534"/>
    </source>
</evidence>
<gene>
    <name evidence="2" type="ORF">METZ01_LOCUS182292</name>
</gene>
<feature type="domain" description="DUF4440" evidence="1">
    <location>
        <begin position="226"/>
        <end position="319"/>
    </location>
</feature>
<evidence type="ECO:0000313" key="2">
    <source>
        <dbReference type="EMBL" id="SVB29438.1"/>
    </source>
</evidence>
<proteinExistence type="predicted"/>